<feature type="transmembrane region" description="Helical" evidence="1">
    <location>
        <begin position="105"/>
        <end position="123"/>
    </location>
</feature>
<feature type="transmembrane region" description="Helical" evidence="1">
    <location>
        <begin position="157"/>
        <end position="178"/>
    </location>
</feature>
<evidence type="ECO:0000313" key="2">
    <source>
        <dbReference type="EMBL" id="AIL44212.1"/>
    </source>
</evidence>
<gene>
    <name evidence="2" type="ORF">BD94_0437</name>
</gene>
<evidence type="ECO:0000256" key="1">
    <source>
        <dbReference type="SAM" id="Phobius"/>
    </source>
</evidence>
<dbReference type="Proteomes" id="UP000028933">
    <property type="component" value="Chromosome"/>
</dbReference>
<accession>A0A077E9K7</accession>
<name>A0A077E9K7_9FLAO</name>
<reference evidence="2" key="1">
    <citation type="journal article" date="2013" name="Lancet">
        <title>First case of E anophelis outbreak in an intensive-care unit.</title>
        <authorList>
            <person name="Teo J."/>
            <person name="Tan S.Y."/>
            <person name="Tay M."/>
            <person name="Ding Y."/>
            <person name="Kjelleberg S."/>
            <person name="Givskov M."/>
            <person name="Lin R.T."/>
            <person name="Yang L."/>
        </authorList>
    </citation>
    <scope>NUCLEOTIDE SEQUENCE [LARGE SCALE GENOMIC DNA]</scope>
    <source>
        <strain evidence="2">NUHP1</strain>
    </source>
</reference>
<proteinExistence type="predicted"/>
<dbReference type="eggNOG" id="ENOG5031FYV">
    <property type="taxonomic scope" value="Bacteria"/>
</dbReference>
<feature type="transmembrane region" description="Helical" evidence="1">
    <location>
        <begin position="66"/>
        <end position="84"/>
    </location>
</feature>
<keyword evidence="1" id="KW-0472">Membrane</keyword>
<sequence>MAMDELELLKKDWNNESENFRTYSTKDIYGMIRKKTMSITKILLLTGFAEAMLWTAFYYADRSFSVHRLIIFLLFFLLILYFYYRLNANRDVKELMQNIFRLRTIILGYAIISGLLIIFDNIINYKNYTQHAMAGFREGWNELPRNSVDPESLIPGLTGYVIFGIGLCFVVFIIYSIYKRSYGNILHKLRANYKELTKLEESNA</sequence>
<feature type="transmembrane region" description="Helical" evidence="1">
    <location>
        <begin position="42"/>
        <end position="60"/>
    </location>
</feature>
<organism evidence="2 3">
    <name type="scientific">Elizabethkingia anophelis NUHP1</name>
    <dbReference type="NCBI Taxonomy" id="1338011"/>
    <lineage>
        <taxon>Bacteria</taxon>
        <taxon>Pseudomonadati</taxon>
        <taxon>Bacteroidota</taxon>
        <taxon>Flavobacteriia</taxon>
        <taxon>Flavobacteriales</taxon>
        <taxon>Weeksellaceae</taxon>
        <taxon>Elizabethkingia</taxon>
    </lineage>
</organism>
<dbReference type="EMBL" id="CP007547">
    <property type="protein sequence ID" value="AIL44212.1"/>
    <property type="molecule type" value="Genomic_DNA"/>
</dbReference>
<keyword evidence="1" id="KW-0812">Transmembrane</keyword>
<keyword evidence="1" id="KW-1133">Transmembrane helix</keyword>
<dbReference type="HOGENOM" id="CLU_106179_0_0_10"/>
<dbReference type="KEGG" id="eao:BD94_0437"/>
<protein>
    <submittedName>
        <fullName evidence="2">Uncharacterized protein</fullName>
    </submittedName>
</protein>
<evidence type="ECO:0000313" key="3">
    <source>
        <dbReference type="Proteomes" id="UP000028933"/>
    </source>
</evidence>
<dbReference type="AlphaFoldDB" id="A0A077E9K7"/>
<dbReference type="STRING" id="1338011.BD94_0437"/>
<reference evidence="2" key="2">
    <citation type="journal article" date="2015" name="Genome Biol. Evol.">
        <title>Complete Genome Sequence and Transcriptomic Analysis of the Novel Pathogen Elizabethkingia anophelis in Response to Oxidative Stress.</title>
        <authorList>
            <person name="Li Y."/>
            <person name="Liu Y."/>
            <person name="Chew S.C."/>
            <person name="Tay M."/>
            <person name="Salido M.M."/>
            <person name="Teo J."/>
            <person name="Lauro F.M."/>
            <person name="Givskov M."/>
            <person name="Yang L."/>
        </authorList>
    </citation>
    <scope>NUCLEOTIDE SEQUENCE</scope>
    <source>
        <strain evidence="2">NUHP1</strain>
    </source>
</reference>